<organism evidence="3 4">
    <name type="scientific">Thalictrum thalictroides</name>
    <name type="common">Rue-anemone</name>
    <name type="synonym">Anemone thalictroides</name>
    <dbReference type="NCBI Taxonomy" id="46969"/>
    <lineage>
        <taxon>Eukaryota</taxon>
        <taxon>Viridiplantae</taxon>
        <taxon>Streptophyta</taxon>
        <taxon>Embryophyta</taxon>
        <taxon>Tracheophyta</taxon>
        <taxon>Spermatophyta</taxon>
        <taxon>Magnoliopsida</taxon>
        <taxon>Ranunculales</taxon>
        <taxon>Ranunculaceae</taxon>
        <taxon>Thalictroideae</taxon>
        <taxon>Thalictrum</taxon>
    </lineage>
</organism>
<evidence type="ECO:0000259" key="2">
    <source>
        <dbReference type="Pfam" id="PF03372"/>
    </source>
</evidence>
<feature type="region of interest" description="Disordered" evidence="1">
    <location>
        <begin position="616"/>
        <end position="635"/>
    </location>
</feature>
<keyword evidence="4" id="KW-1185">Reference proteome</keyword>
<protein>
    <recommendedName>
        <fullName evidence="2">Endonuclease/exonuclease/phosphatase domain-containing protein</fullName>
    </recommendedName>
</protein>
<accession>A0A7J6UYH3</accession>
<dbReference type="GO" id="GO:0003824">
    <property type="term" value="F:catalytic activity"/>
    <property type="evidence" value="ECO:0007669"/>
    <property type="project" value="InterPro"/>
</dbReference>
<dbReference type="Pfam" id="PF03372">
    <property type="entry name" value="Exo_endo_phos"/>
    <property type="match status" value="1"/>
</dbReference>
<feature type="compositionally biased region" description="Basic and acidic residues" evidence="1">
    <location>
        <begin position="29"/>
        <end position="41"/>
    </location>
</feature>
<comment type="caution">
    <text evidence="3">The sequence shown here is derived from an EMBL/GenBank/DDBJ whole genome shotgun (WGS) entry which is preliminary data.</text>
</comment>
<dbReference type="EMBL" id="JABWDY010041381">
    <property type="protein sequence ID" value="KAF5177448.1"/>
    <property type="molecule type" value="Genomic_DNA"/>
</dbReference>
<evidence type="ECO:0000256" key="1">
    <source>
        <dbReference type="SAM" id="MobiDB-lite"/>
    </source>
</evidence>
<dbReference type="InterPro" id="IPR036691">
    <property type="entry name" value="Endo/exonu/phosph_ase_sf"/>
</dbReference>
<feature type="domain" description="Endonuclease/exonuclease/phosphatase" evidence="2">
    <location>
        <begin position="329"/>
        <end position="449"/>
    </location>
</feature>
<evidence type="ECO:0000313" key="3">
    <source>
        <dbReference type="EMBL" id="KAF5177448.1"/>
    </source>
</evidence>
<feature type="compositionally biased region" description="Polar residues" evidence="1">
    <location>
        <begin position="270"/>
        <end position="281"/>
    </location>
</feature>
<dbReference type="PANTHER" id="PTHR33710:SF64">
    <property type="entry name" value="ENDONUCLEASE_EXONUCLEASE_PHOSPHATASE DOMAIN-CONTAINING PROTEIN"/>
    <property type="match status" value="1"/>
</dbReference>
<dbReference type="PANTHER" id="PTHR33710">
    <property type="entry name" value="BNAC02G09200D PROTEIN"/>
    <property type="match status" value="1"/>
</dbReference>
<name>A0A7J6UYH3_THATH</name>
<feature type="compositionally biased region" description="Polar residues" evidence="1">
    <location>
        <begin position="291"/>
        <end position="306"/>
    </location>
</feature>
<sequence>MNSCMHNLEGGGNPNQSRFRVSGNSNTSEGKKVDGSSDSKRSVVSNDGVRNLIEGGNTDGNKNMILDGKMNSDGGRSVVIEGVSKLGNPNLFEKRSSENSSLNVVRTQTTPNKEDDETEAEELITARFGEGSVERFMRLKADINKFSKQVEVQSKALSQVVRVPDSYGNPNFANEVMMEETQQHEYVLIVDDEEERRAAISLQKKEEGAVMKKRDTIVLGKQTEVAGNESKEKETFESAPGGTSIVVVGGSAKGDVTQSLSIYTARPRQASPTVRNVSSLKKGQPGGTHNKGANTQNGGGSNSQLVGASTLTLNSKKVSMINGSSFMLTTVYGSNDLVARRELWSYLMNFAATNTLPWLVLGDYNAIMSAQEKVGGAVVTNYDTADLSNFMANSGLVDLIFTGNYLTWCNKRDNRTYTKIDRVMANSEWIAEFPDHEAEFTNPSTYSDHSDMLVCSKKQLDNKRKAFRFFNFWVEEPGYQEVVANASRTRVVGNPMYVLMAKLKHVKQDLIAWNKDRLGNVTTRTRLAKLKNQLSPSALSMKESLKPRSGNLQAEGGMNVPYDSGRMEDDVQQRLARLRSQMGVMRGQYIQPVRPSMEESMEGIEEQVPITSSLKSDSNLGFVTPNKNKDGHGFA</sequence>
<dbReference type="InterPro" id="IPR005135">
    <property type="entry name" value="Endo/exonuclease/phosphatase"/>
</dbReference>
<feature type="region of interest" description="Disordered" evidence="1">
    <location>
        <begin position="90"/>
        <end position="119"/>
    </location>
</feature>
<dbReference type="Proteomes" id="UP000554482">
    <property type="component" value="Unassembled WGS sequence"/>
</dbReference>
<dbReference type="AlphaFoldDB" id="A0A7J6UYH3"/>
<evidence type="ECO:0000313" key="4">
    <source>
        <dbReference type="Proteomes" id="UP000554482"/>
    </source>
</evidence>
<feature type="region of interest" description="Disordered" evidence="1">
    <location>
        <begin position="267"/>
        <end position="306"/>
    </location>
</feature>
<reference evidence="3 4" key="1">
    <citation type="submission" date="2020-06" db="EMBL/GenBank/DDBJ databases">
        <title>Transcriptomic and genomic resources for Thalictrum thalictroides and T. hernandezii: Facilitating candidate gene discovery in an emerging model plant lineage.</title>
        <authorList>
            <person name="Arias T."/>
            <person name="Riano-Pachon D.M."/>
            <person name="Di Stilio V.S."/>
        </authorList>
    </citation>
    <scope>NUCLEOTIDE SEQUENCE [LARGE SCALE GENOMIC DNA]</scope>
    <source>
        <strain evidence="4">cv. WT478/WT964</strain>
        <tissue evidence="3">Leaves</tissue>
    </source>
</reference>
<feature type="region of interest" description="Disordered" evidence="1">
    <location>
        <begin position="543"/>
        <end position="565"/>
    </location>
</feature>
<feature type="region of interest" description="Disordered" evidence="1">
    <location>
        <begin position="1"/>
        <end position="64"/>
    </location>
</feature>
<dbReference type="Gene3D" id="3.60.10.10">
    <property type="entry name" value="Endonuclease/exonuclease/phosphatase"/>
    <property type="match status" value="1"/>
</dbReference>
<dbReference type="SUPFAM" id="SSF56219">
    <property type="entry name" value="DNase I-like"/>
    <property type="match status" value="1"/>
</dbReference>
<feature type="compositionally biased region" description="Polar residues" evidence="1">
    <location>
        <begin position="98"/>
        <end position="111"/>
    </location>
</feature>
<gene>
    <name evidence="3" type="ORF">FRX31_032967</name>
</gene>
<proteinExistence type="predicted"/>
<feature type="compositionally biased region" description="Polar residues" evidence="1">
    <location>
        <begin position="14"/>
        <end position="28"/>
    </location>
</feature>